<keyword evidence="2" id="KW-1185">Reference proteome</keyword>
<dbReference type="Proteomes" id="UP001178148">
    <property type="component" value="Unassembled WGS sequence"/>
</dbReference>
<dbReference type="AlphaFoldDB" id="A0AA90NN69"/>
<proteinExistence type="predicted"/>
<accession>A0AA90NN69</accession>
<name>A0AA90NN69_9GAMM</name>
<reference evidence="1 2" key="1">
    <citation type="journal article" date="2023" name="bioRxiv">
        <title>An intranuclear bacterial parasite of deep-sea mussels expresses apoptosis inhibitors acquired from its host.</title>
        <authorList>
            <person name="Gonzalez Porras M.A."/>
            <person name="Assie A."/>
            <person name="Tietjen M."/>
            <person name="Violette M."/>
            <person name="Kleiner M."/>
            <person name="Gruber-Vodicka H."/>
            <person name="Dubilier N."/>
            <person name="Leisch N."/>
        </authorList>
    </citation>
    <scope>NUCLEOTIDE SEQUENCE [LARGE SCALE GENOMIC DNA]</scope>
    <source>
        <strain evidence="1">IAP13</strain>
    </source>
</reference>
<dbReference type="EMBL" id="JASXSV010000022">
    <property type="protein sequence ID" value="MDP0589870.1"/>
    <property type="molecule type" value="Genomic_DNA"/>
</dbReference>
<evidence type="ECO:0000313" key="1">
    <source>
        <dbReference type="EMBL" id="MDP0589870.1"/>
    </source>
</evidence>
<organism evidence="1 2">
    <name type="scientific">Candidatus Endonucleibacter bathymodioli</name>
    <dbReference type="NCBI Taxonomy" id="539814"/>
    <lineage>
        <taxon>Bacteria</taxon>
        <taxon>Pseudomonadati</taxon>
        <taxon>Pseudomonadota</taxon>
        <taxon>Gammaproteobacteria</taxon>
        <taxon>Oceanospirillales</taxon>
        <taxon>Endozoicomonadaceae</taxon>
        <taxon>Candidatus Endonucleibacter</taxon>
    </lineage>
</organism>
<protein>
    <submittedName>
        <fullName evidence="1">Uncharacterized protein</fullName>
    </submittedName>
</protein>
<sequence>MIKSIRAIVFLFGMIYFIPFSCGQGDPKTVEEVGVQLKSSAYSAGKDKFNSLAFGIIDDDIKVIKASMKENGKDATVEDSGHIGEVFIDCTVYVYDGEMTYCSVVPSDDYHTVIKRIDIGYVKDNYLDLNFSQAKRTFGSDISKKTDDRYDIMIMSQRYDKGVKTSPEFYELISKIVGNITRHTNSKYMVMWLSFYYDDSEFKCGIDWHRDWWDNDNQNPNILAFAVLDVTLPTAKKVSDYAKIKLGLINIDYQNLYGPNKIVLEKTRSPCYGSRYNFRMNYFEGETTGYCDNTGVRRLIELDNYTGSGYIVDQSMVINTDAKIVHSRDYRGYQAGRLSMVLRGFSFGNEKEMKEDAAYNMTKCLGDRETYIAIPNDPPLCKLLLETVD</sequence>
<gene>
    <name evidence="1" type="ORF">QS748_12080</name>
</gene>
<evidence type="ECO:0000313" key="2">
    <source>
        <dbReference type="Proteomes" id="UP001178148"/>
    </source>
</evidence>
<comment type="caution">
    <text evidence="1">The sequence shown here is derived from an EMBL/GenBank/DDBJ whole genome shotgun (WGS) entry which is preliminary data.</text>
</comment>